<comment type="subcellular location">
    <subcellularLocation>
        <location evidence="1">Nucleus</location>
    </subcellularLocation>
</comment>
<dbReference type="Proteomes" id="UP000230423">
    <property type="component" value="Unassembled WGS sequence"/>
</dbReference>
<keyword evidence="3" id="KW-0539">Nucleus</keyword>
<dbReference type="SUPFAM" id="SSF50104">
    <property type="entry name" value="Translation proteins SH3-like domain"/>
    <property type="match status" value="1"/>
</dbReference>
<dbReference type="AlphaFoldDB" id="A0A2G9TG38"/>
<dbReference type="InterPro" id="IPR005824">
    <property type="entry name" value="KOW"/>
</dbReference>
<dbReference type="InterPro" id="IPR014722">
    <property type="entry name" value="Rib_uL2_dom2"/>
</dbReference>
<comment type="similarity">
    <text evidence="2">Belongs to the MOS2 family.</text>
</comment>
<evidence type="ECO:0000256" key="3">
    <source>
        <dbReference type="ARBA" id="ARBA00023242"/>
    </source>
</evidence>
<dbReference type="OrthoDB" id="5577072at2759"/>
<dbReference type="GO" id="GO:0003676">
    <property type="term" value="F:nucleic acid binding"/>
    <property type="evidence" value="ECO:0007669"/>
    <property type="project" value="InterPro"/>
</dbReference>
<dbReference type="SMART" id="SM00739">
    <property type="entry name" value="KOW"/>
    <property type="match status" value="1"/>
</dbReference>
<dbReference type="PANTHER" id="PTHR15818">
    <property type="entry name" value="G PATCH AND KOW-CONTAINING"/>
    <property type="match status" value="1"/>
</dbReference>
<dbReference type="InterPro" id="IPR000467">
    <property type="entry name" value="G_patch_dom"/>
</dbReference>
<dbReference type="PANTHER" id="PTHR15818:SF2">
    <property type="entry name" value="G-PATCH DOMAIN AND KOW MOTIFS-CONTAINING PROTEIN"/>
    <property type="match status" value="1"/>
</dbReference>
<dbReference type="Pfam" id="PF00467">
    <property type="entry name" value="KOW"/>
    <property type="match status" value="1"/>
</dbReference>
<reference evidence="6 7" key="1">
    <citation type="submission" date="2015-09" db="EMBL/GenBank/DDBJ databases">
        <title>Draft genome of the parasitic nematode Teladorsagia circumcincta isolate WARC Sus (inbred).</title>
        <authorList>
            <person name="Mitreva M."/>
        </authorList>
    </citation>
    <scope>NUCLEOTIDE SEQUENCE [LARGE SCALE GENOMIC DNA]</scope>
    <source>
        <strain evidence="6 7">S</strain>
    </source>
</reference>
<proteinExistence type="inferred from homology"/>
<keyword evidence="7" id="KW-1185">Reference proteome</keyword>
<feature type="region of interest" description="Disordered" evidence="4">
    <location>
        <begin position="157"/>
        <end position="200"/>
    </location>
</feature>
<dbReference type="GO" id="GO:0005681">
    <property type="term" value="C:spliceosomal complex"/>
    <property type="evidence" value="ECO:0007669"/>
    <property type="project" value="TreeGrafter"/>
</dbReference>
<evidence type="ECO:0000313" key="6">
    <source>
        <dbReference type="EMBL" id="PIO56927.1"/>
    </source>
</evidence>
<name>A0A2G9TG38_TELCI</name>
<feature type="compositionally biased region" description="Basic and acidic residues" evidence="4">
    <location>
        <begin position="157"/>
        <end position="198"/>
    </location>
</feature>
<evidence type="ECO:0000256" key="2">
    <source>
        <dbReference type="ARBA" id="ARBA00010966"/>
    </source>
</evidence>
<evidence type="ECO:0000256" key="4">
    <source>
        <dbReference type="SAM" id="MobiDB-lite"/>
    </source>
</evidence>
<dbReference type="Pfam" id="PF12656">
    <property type="entry name" value="G-patch_2"/>
    <property type="match status" value="1"/>
</dbReference>
<gene>
    <name evidence="6" type="ORF">TELCIR_21672</name>
</gene>
<feature type="non-terminal residue" evidence="6">
    <location>
        <position position="1"/>
    </location>
</feature>
<feature type="domain" description="G-patch" evidence="5">
    <location>
        <begin position="47"/>
        <end position="72"/>
    </location>
</feature>
<dbReference type="InterPro" id="IPR008991">
    <property type="entry name" value="Translation_prot_SH3-like_sf"/>
</dbReference>
<dbReference type="PROSITE" id="PS50174">
    <property type="entry name" value="G_PATCH"/>
    <property type="match status" value="1"/>
</dbReference>
<sequence>DEDRAKLAILTEEQPFEGSNGTISTDAIVVEEEAKIVEDADYGAVPIEEYGLAILRGCGWKDGEGIGRRPQNANEDERIDEVIKKDSLIRVITGRFKGHYGKVESRDDDNNCLFVRLAVGGQQVKVSLFAIEQVSKKEYDRDSKCINKDDYDRERDKIEKRNNEAVRDSRKGDDRKDREERSRDKYREKDSSDDRDAKVSQFKIMAKGPLRIKFCLSLLEVR</sequence>
<accession>A0A2G9TG38</accession>
<protein>
    <recommendedName>
        <fullName evidence="5">G-patch domain-containing protein</fullName>
    </recommendedName>
</protein>
<dbReference type="EMBL" id="KZ371953">
    <property type="protein sequence ID" value="PIO56927.1"/>
    <property type="molecule type" value="Genomic_DNA"/>
</dbReference>
<dbReference type="Gene3D" id="2.30.30.30">
    <property type="match status" value="1"/>
</dbReference>
<dbReference type="InterPro" id="IPR026822">
    <property type="entry name" value="Spp2/MOS2_G-patch"/>
</dbReference>
<organism evidence="6 7">
    <name type="scientific">Teladorsagia circumcincta</name>
    <name type="common">Brown stomach worm</name>
    <name type="synonym">Ostertagia circumcincta</name>
    <dbReference type="NCBI Taxonomy" id="45464"/>
    <lineage>
        <taxon>Eukaryota</taxon>
        <taxon>Metazoa</taxon>
        <taxon>Ecdysozoa</taxon>
        <taxon>Nematoda</taxon>
        <taxon>Chromadorea</taxon>
        <taxon>Rhabditida</taxon>
        <taxon>Rhabditina</taxon>
        <taxon>Rhabditomorpha</taxon>
        <taxon>Strongyloidea</taxon>
        <taxon>Trichostrongylidae</taxon>
        <taxon>Teladorsagia</taxon>
    </lineage>
</organism>
<dbReference type="InterPro" id="IPR045166">
    <property type="entry name" value="Spp2-like"/>
</dbReference>
<evidence type="ECO:0000256" key="1">
    <source>
        <dbReference type="ARBA" id="ARBA00004123"/>
    </source>
</evidence>
<dbReference type="GO" id="GO:0000398">
    <property type="term" value="P:mRNA splicing, via spliceosome"/>
    <property type="evidence" value="ECO:0007669"/>
    <property type="project" value="InterPro"/>
</dbReference>
<evidence type="ECO:0000313" key="7">
    <source>
        <dbReference type="Proteomes" id="UP000230423"/>
    </source>
</evidence>
<evidence type="ECO:0000259" key="5">
    <source>
        <dbReference type="PROSITE" id="PS50174"/>
    </source>
</evidence>